<evidence type="ECO:0000256" key="6">
    <source>
        <dbReference type="ARBA" id="ARBA00046326"/>
    </source>
</evidence>
<evidence type="ECO:0000259" key="8">
    <source>
        <dbReference type="Pfam" id="PF04118"/>
    </source>
</evidence>
<feature type="region of interest" description="Disordered" evidence="7">
    <location>
        <begin position="1"/>
        <end position="42"/>
    </location>
</feature>
<dbReference type="GO" id="GO:0005802">
    <property type="term" value="C:trans-Golgi network"/>
    <property type="evidence" value="ECO:0007669"/>
    <property type="project" value="TreeGrafter"/>
</dbReference>
<dbReference type="GO" id="GO:0000139">
    <property type="term" value="C:Golgi membrane"/>
    <property type="evidence" value="ECO:0007669"/>
    <property type="project" value="UniProtKB-SubCell"/>
</dbReference>
<dbReference type="PANTHER" id="PTHR14042:SF24">
    <property type="entry name" value="PROTEIN DOPEY-1 HOMOLOG"/>
    <property type="match status" value="1"/>
</dbReference>
<sequence length="1734" mass="192614">MTVKAMPDPTIIVAPPDTPGAGPSTQSAARSSSPSRQSILQSVSHGRPAMLMAVSRSRSNSNASQDTSQVTAYAEDGHSTSGRTTPEQRRRATKVATSSLLASDAKYKKFAAQVDRSLQSFDNVNEWADFISFLSRLLKTLQTPSPPYSEIPRKLIVSKRLAQCLNPALPSGVHQRAFDVYSHIFLSIGTEGLKRDLLIWSSGLFPFFQFAATSVRPLLLNMYERYYLPLQDGLRPATKAMILALLPGMEEETGDFFDRVLALLDQLSSAVTPAFFFQTLFLILISSSSSRLAALNYLARRMLKPPAQELLDSGLILRGVAAVLEDGNVLVRRQGLDLLLRVITLDGTVMKTADERDQELLVRSATSIVLQRDISLSRRVYSWLLGAGETPSEQVDYFRQHGLDLLCRTLLADMTATSARALELKPFKIFLSLLDRWEIGSPLSERLVIPSLQQLRRMGSGSPDLNVTEVITTASAVYEGVEPTMTWHLLSKGMAEHDLAIEELLQWILDSIPQNDQEVNDIHAPFLLHATVDDLMTEEIPSLKRLTLAAKLLNIIPPALMVQASSAKGNAAQIEIDLMNNKTSMDEARGLVASTIIPQSVSKIFQLSHRILTESDQTPRLMTEILDMISLLVDRDLPLLSTLDSSSWLDDLLAALSRTTAFQVVDRIIVLALKASTSSAFRPKINVAESRAMSCLLDALFRYLKSEAALYHVRAVELLWECNQRAEIHTLENVIARRMSSPIRRAEAFDAFGVLWRLSDDSILPGDMFYVPLCTLLETLNSLDPNMQQTAETWLRCNLQSYFRQARHHALDPLLARLIDAVESKDQDLSMMLHILGNVAAFFRFGGHGLSKACQTTALHTSTHPGILKRAISADLSVSTDHSYLELVTNILMSLLHTPKSNSETQLINSQRQKVQSASLDILQQLVSRGDVSSTLQSQLKDCLIEQLGQAVKRRRLALQNKMLHLLHMTLNTSSDSIRTHQHTPSNADRPQMPTEFDISLVRVITEALASPTNRSVLQHWVDFVLLTTPQFQKSRQLVLAMCDTFSQQVKASALQLRQYYSRTSTWERVNILTDSEPTMLLSALEKLLAISLGSSSPGKADDNAHTGEGGSRILGLVSGVFTVEAPAISSSKERMDYIDDAIEALLVLWAITADPSSDGPEGPSRVDVFTKVRARAKKVLERLFKMQPSAVMRSCVNVWAVASNDVSDGAIFECVDALTPSAQKVVELVSEIVNGKASRSSTAEQQPDPAVLAFLEAYVSRLEAPIAVQVWSTMFTFGRELLGSLSSPSTRSQLFPAFRCLTLLGKTVSTTSALEDRRLRRDLHDVYMKLLDAVASNASRIADAGVWERGILTEKSIPNGVVMTDNESALKAIYTFIAKEVIPSLRILLVDSDRVNTACTNLSSSILVPAFKQQRVDTSILQIVFEMTKIPSSGKAWRTQVGDTFNDNRFFSMSSLDSNDWKPIICSLFDSDKERFGDLLGRITAVPSANIFTNREQETIAKALNLRRLSFILLAAERDHYLLTLPSIQEKLVEILRSNGIPARVESEVWLCLRVMMCRISPQHLTNFWPVILTELVSVFESTMDDPPPDESDQLQLVLSACKFLDLLLVIQSEDFQIHQWMFVTDNTDAAFPPSNYDTEAMMDRLADIINEHSHSQSQSSSSMEKISSSLSMEDPTLTLRRPRLSGVKTLTSLRQLKEFFARASLDTFESVYNNMGVDWDAVEEGLAKEIFS</sequence>
<dbReference type="VEuPathDB" id="FungiDB:TREMEDRAFT_71761"/>
<dbReference type="InterPro" id="IPR040314">
    <property type="entry name" value="DOP1"/>
</dbReference>
<evidence type="ECO:0000256" key="5">
    <source>
        <dbReference type="ARBA" id="ARBA00023136"/>
    </source>
</evidence>
<proteinExistence type="inferred from homology"/>
<evidence type="ECO:0000256" key="4">
    <source>
        <dbReference type="ARBA" id="ARBA00023034"/>
    </source>
</evidence>
<keyword evidence="3" id="KW-0653">Protein transport</keyword>
<dbReference type="GO" id="GO:0006895">
    <property type="term" value="P:Golgi to endosome transport"/>
    <property type="evidence" value="ECO:0007669"/>
    <property type="project" value="InterPro"/>
</dbReference>
<feature type="compositionally biased region" description="Low complexity" evidence="7">
    <location>
        <begin position="23"/>
        <end position="38"/>
    </location>
</feature>
<dbReference type="FunCoup" id="A0A4Q1BTG3">
    <property type="interactions" value="127"/>
</dbReference>
<dbReference type="GO" id="GO:0005768">
    <property type="term" value="C:endosome"/>
    <property type="evidence" value="ECO:0007669"/>
    <property type="project" value="TreeGrafter"/>
</dbReference>
<feature type="region of interest" description="Disordered" evidence="7">
    <location>
        <begin position="54"/>
        <end position="96"/>
    </location>
</feature>
<dbReference type="PANTHER" id="PTHR14042">
    <property type="entry name" value="DOPEY-RELATED"/>
    <property type="match status" value="1"/>
</dbReference>
<reference evidence="11 12" key="1">
    <citation type="submission" date="2016-06" db="EMBL/GenBank/DDBJ databases">
        <title>Evolution of pathogenesis and genome organization in the Tremellales.</title>
        <authorList>
            <person name="Cuomo C."/>
            <person name="Litvintseva A."/>
            <person name="Heitman J."/>
            <person name="Chen Y."/>
            <person name="Sun S."/>
            <person name="Springer D."/>
            <person name="Dromer F."/>
            <person name="Young S."/>
            <person name="Zeng Q."/>
            <person name="Chapman S."/>
            <person name="Gujja S."/>
            <person name="Saif S."/>
            <person name="Birren B."/>
        </authorList>
    </citation>
    <scope>NUCLEOTIDE SEQUENCE [LARGE SCALE GENOMIC DNA]</scope>
    <source>
        <strain evidence="11 12">ATCC 28783</strain>
    </source>
</reference>
<feature type="domain" description="DOP1 N-terminal" evidence="8">
    <location>
        <begin position="104"/>
        <end position="387"/>
    </location>
</feature>
<dbReference type="GO" id="GO:0005829">
    <property type="term" value="C:cytosol"/>
    <property type="evidence" value="ECO:0007669"/>
    <property type="project" value="GOC"/>
</dbReference>
<dbReference type="STRING" id="5217.A0A4Q1BTG3"/>
<comment type="caution">
    <text evidence="11">The sequence shown here is derived from an EMBL/GenBank/DDBJ whole genome shotgun (WGS) entry which is preliminary data.</text>
</comment>
<comment type="similarity">
    <text evidence="6">Belongs to the DOP1 family.</text>
</comment>
<dbReference type="InterPro" id="IPR007249">
    <property type="entry name" value="DOP1_N"/>
</dbReference>
<keyword evidence="5" id="KW-0472">Membrane</keyword>
<keyword evidence="2" id="KW-0813">Transport</keyword>
<dbReference type="InterPro" id="IPR056458">
    <property type="entry name" value="TPR_DOP1_M"/>
</dbReference>
<dbReference type="InterPro" id="IPR056457">
    <property type="entry name" value="DOP1_C"/>
</dbReference>
<feature type="compositionally biased region" description="Low complexity" evidence="7">
    <location>
        <begin position="1657"/>
        <end position="1674"/>
    </location>
</feature>
<protein>
    <submittedName>
        <fullName evidence="11">Uncharacterized protein</fullName>
    </submittedName>
</protein>
<evidence type="ECO:0000256" key="3">
    <source>
        <dbReference type="ARBA" id="ARBA00022927"/>
    </source>
</evidence>
<feature type="domain" description="DOP1-like C-terminal" evidence="10">
    <location>
        <begin position="1255"/>
        <end position="1715"/>
    </location>
</feature>
<dbReference type="InterPro" id="IPR016024">
    <property type="entry name" value="ARM-type_fold"/>
</dbReference>
<evidence type="ECO:0000313" key="12">
    <source>
        <dbReference type="Proteomes" id="UP000289152"/>
    </source>
</evidence>
<dbReference type="EMBL" id="SDIL01000009">
    <property type="protein sequence ID" value="RXK41364.1"/>
    <property type="molecule type" value="Genomic_DNA"/>
</dbReference>
<keyword evidence="4" id="KW-0333">Golgi apparatus</keyword>
<comment type="subcellular location">
    <subcellularLocation>
        <location evidence="1">Golgi apparatus membrane</location>
        <topology evidence="1">Peripheral membrane protein</topology>
    </subcellularLocation>
</comment>
<feature type="region of interest" description="Disordered" evidence="7">
    <location>
        <begin position="1655"/>
        <end position="1675"/>
    </location>
</feature>
<dbReference type="Proteomes" id="UP000289152">
    <property type="component" value="Unassembled WGS sequence"/>
</dbReference>
<feature type="domain" description="DOP1-like middle TPR" evidence="9">
    <location>
        <begin position="397"/>
        <end position="571"/>
    </location>
</feature>
<organism evidence="11 12">
    <name type="scientific">Tremella mesenterica</name>
    <name type="common">Jelly fungus</name>
    <dbReference type="NCBI Taxonomy" id="5217"/>
    <lineage>
        <taxon>Eukaryota</taxon>
        <taxon>Fungi</taxon>
        <taxon>Dikarya</taxon>
        <taxon>Basidiomycota</taxon>
        <taxon>Agaricomycotina</taxon>
        <taxon>Tremellomycetes</taxon>
        <taxon>Tremellales</taxon>
        <taxon>Tremellaceae</taxon>
        <taxon>Tremella</taxon>
    </lineage>
</organism>
<dbReference type="Pfam" id="PF04118">
    <property type="entry name" value="Dopey_N"/>
    <property type="match status" value="1"/>
</dbReference>
<keyword evidence="12" id="KW-1185">Reference proteome</keyword>
<accession>A0A4Q1BTG3</accession>
<name>A0A4Q1BTG3_TREME</name>
<dbReference type="SUPFAM" id="SSF48371">
    <property type="entry name" value="ARM repeat"/>
    <property type="match status" value="2"/>
</dbReference>
<dbReference type="Pfam" id="PF24598">
    <property type="entry name" value="DOP1_C"/>
    <property type="match status" value="1"/>
</dbReference>
<dbReference type="InParanoid" id="A0A4Q1BTG3"/>
<gene>
    <name evidence="11" type="ORF">M231_01269</name>
</gene>
<feature type="compositionally biased region" description="Low complexity" evidence="7">
    <location>
        <begin position="54"/>
        <end position="64"/>
    </location>
</feature>
<dbReference type="GO" id="GO:0015031">
    <property type="term" value="P:protein transport"/>
    <property type="evidence" value="ECO:0007669"/>
    <property type="project" value="UniProtKB-KW"/>
</dbReference>
<evidence type="ECO:0000313" key="11">
    <source>
        <dbReference type="EMBL" id="RXK41364.1"/>
    </source>
</evidence>
<evidence type="ECO:0000256" key="2">
    <source>
        <dbReference type="ARBA" id="ARBA00022448"/>
    </source>
</evidence>
<dbReference type="OrthoDB" id="297643at2759"/>
<dbReference type="Pfam" id="PF24597">
    <property type="entry name" value="TPR_DOP1_M"/>
    <property type="match status" value="1"/>
</dbReference>
<evidence type="ECO:0000256" key="1">
    <source>
        <dbReference type="ARBA" id="ARBA00004395"/>
    </source>
</evidence>
<evidence type="ECO:0000259" key="10">
    <source>
        <dbReference type="Pfam" id="PF24598"/>
    </source>
</evidence>
<evidence type="ECO:0000259" key="9">
    <source>
        <dbReference type="Pfam" id="PF24597"/>
    </source>
</evidence>
<evidence type="ECO:0000256" key="7">
    <source>
        <dbReference type="SAM" id="MobiDB-lite"/>
    </source>
</evidence>